<dbReference type="EMBL" id="JACHJD010000062">
    <property type="protein sequence ID" value="MBB5110055.1"/>
    <property type="molecule type" value="Genomic_DNA"/>
</dbReference>
<proteinExistence type="predicted"/>
<feature type="domain" description="Methyltransferase" evidence="4">
    <location>
        <begin position="41"/>
        <end position="135"/>
    </location>
</feature>
<accession>A0A7W8B478</accession>
<keyword evidence="3" id="KW-0949">S-adenosyl-L-methionine</keyword>
<dbReference type="Gene3D" id="3.40.50.150">
    <property type="entry name" value="Vaccinia Virus protein VP39"/>
    <property type="match status" value="1"/>
</dbReference>
<evidence type="ECO:0000313" key="6">
    <source>
        <dbReference type="Proteomes" id="UP000549009"/>
    </source>
</evidence>
<evidence type="ECO:0000256" key="2">
    <source>
        <dbReference type="ARBA" id="ARBA00022679"/>
    </source>
</evidence>
<dbReference type="PANTHER" id="PTHR43464:SF19">
    <property type="entry name" value="UBIQUINONE BIOSYNTHESIS O-METHYLTRANSFERASE, MITOCHONDRIAL"/>
    <property type="match status" value="1"/>
</dbReference>
<dbReference type="GO" id="GO:0032259">
    <property type="term" value="P:methylation"/>
    <property type="evidence" value="ECO:0007669"/>
    <property type="project" value="UniProtKB-KW"/>
</dbReference>
<comment type="caution">
    <text evidence="5">The sequence shown here is derived from an EMBL/GenBank/DDBJ whole genome shotgun (WGS) entry which is preliminary data.</text>
</comment>
<dbReference type="PANTHER" id="PTHR43464">
    <property type="entry name" value="METHYLTRANSFERASE"/>
    <property type="match status" value="1"/>
</dbReference>
<evidence type="ECO:0000256" key="3">
    <source>
        <dbReference type="ARBA" id="ARBA00022691"/>
    </source>
</evidence>
<keyword evidence="1 5" id="KW-0489">Methyltransferase</keyword>
<evidence type="ECO:0000256" key="1">
    <source>
        <dbReference type="ARBA" id="ARBA00022603"/>
    </source>
</evidence>
<gene>
    <name evidence="5" type="ORF">FHS40_009185</name>
</gene>
<dbReference type="Pfam" id="PF13649">
    <property type="entry name" value="Methyltransf_25"/>
    <property type="match status" value="1"/>
</dbReference>
<dbReference type="InterPro" id="IPR029063">
    <property type="entry name" value="SAM-dependent_MTases_sf"/>
</dbReference>
<evidence type="ECO:0000259" key="4">
    <source>
        <dbReference type="Pfam" id="PF13649"/>
    </source>
</evidence>
<dbReference type="SUPFAM" id="SSF53335">
    <property type="entry name" value="S-adenosyl-L-methionine-dependent methyltransferases"/>
    <property type="match status" value="1"/>
</dbReference>
<dbReference type="InterPro" id="IPR041698">
    <property type="entry name" value="Methyltransf_25"/>
</dbReference>
<keyword evidence="6" id="KW-1185">Reference proteome</keyword>
<dbReference type="AlphaFoldDB" id="A0A7W8B478"/>
<dbReference type="Proteomes" id="UP000549009">
    <property type="component" value="Unassembled WGS sequence"/>
</dbReference>
<dbReference type="GO" id="GO:0008168">
    <property type="term" value="F:methyltransferase activity"/>
    <property type="evidence" value="ECO:0007669"/>
    <property type="project" value="UniProtKB-KW"/>
</dbReference>
<dbReference type="CDD" id="cd02440">
    <property type="entry name" value="AdoMet_MTases"/>
    <property type="match status" value="1"/>
</dbReference>
<dbReference type="RefSeq" id="WP_184927185.1">
    <property type="nucleotide sequence ID" value="NZ_BMSQ01000069.1"/>
</dbReference>
<reference evidence="5 6" key="1">
    <citation type="submission" date="2020-08" db="EMBL/GenBank/DDBJ databases">
        <title>Genomic Encyclopedia of Type Strains, Phase III (KMG-III): the genomes of soil and plant-associated and newly described type strains.</title>
        <authorList>
            <person name="Whitman W."/>
        </authorList>
    </citation>
    <scope>NUCLEOTIDE SEQUENCE [LARGE SCALE GENOMIC DNA]</scope>
    <source>
        <strain evidence="5 6">CECT 3146</strain>
    </source>
</reference>
<protein>
    <submittedName>
        <fullName evidence="5">SAM-dependent methyltransferase</fullName>
    </submittedName>
</protein>
<keyword evidence="2 5" id="KW-0808">Transferase</keyword>
<evidence type="ECO:0000313" key="5">
    <source>
        <dbReference type="EMBL" id="MBB5110055.1"/>
    </source>
</evidence>
<sequence>MTTQFDDLAALYEEFSALAFRQHLEFPTVLGLVAEHESQRVLDLGCGSGIYSRLLRGQGITHVTGIDESPGMIEYARRREQKERCGIDYIVGSLPDRLRGTFDLVLAVYVLPYATTYAELVSLCQTASDALRPNGRFLALAIHPSFDPNPECYARYGFRLHTKVGCEDAAPIGLELRFGGHHVNITARYWSTATLLRALTETGFAAPRWRKHRLSKEAAAGARDFWTAYLSTPHAAIMDADKEGGTS</sequence>
<name>A0A7W8B478_STRST</name>
<organism evidence="5 6">
    <name type="scientific">Streptomyces spectabilis</name>
    <dbReference type="NCBI Taxonomy" id="68270"/>
    <lineage>
        <taxon>Bacteria</taxon>
        <taxon>Bacillati</taxon>
        <taxon>Actinomycetota</taxon>
        <taxon>Actinomycetes</taxon>
        <taxon>Kitasatosporales</taxon>
        <taxon>Streptomycetaceae</taxon>
        <taxon>Streptomyces</taxon>
    </lineage>
</organism>